<keyword evidence="4 12" id="KW-0479">Metal-binding</keyword>
<evidence type="ECO:0000256" key="3">
    <source>
        <dbReference type="ARBA" id="ARBA00012094"/>
    </source>
</evidence>
<dbReference type="Gene3D" id="3.90.850.10">
    <property type="entry name" value="Fumarylacetoacetase-like, C-terminal domain"/>
    <property type="match status" value="1"/>
</dbReference>
<feature type="domain" description="Fumarylacetoacetase-like C-terminal" evidence="14">
    <location>
        <begin position="145"/>
        <end position="402"/>
    </location>
</feature>
<evidence type="ECO:0000256" key="11">
    <source>
        <dbReference type="PIRSR" id="PIRSR605959-2"/>
    </source>
</evidence>
<keyword evidence="17" id="KW-1185">Reference proteome</keyword>
<feature type="binding site" evidence="12">
    <location>
        <position position="252"/>
    </location>
    <ligand>
        <name>Mg(2+)</name>
        <dbReference type="ChEBI" id="CHEBI:18420"/>
    </ligand>
</feature>
<feature type="domain" description="Fumarylacetoacetase N-terminal" evidence="15">
    <location>
        <begin position="12"/>
        <end position="111"/>
    </location>
</feature>
<evidence type="ECO:0000259" key="14">
    <source>
        <dbReference type="Pfam" id="PF01557"/>
    </source>
</evidence>
<comment type="cofactor">
    <cofactor evidence="13">
        <name>Mg(2+)</name>
        <dbReference type="ChEBI" id="CHEBI:18420"/>
    </cofactor>
    <cofactor evidence="13">
        <name>Ca(2+)</name>
        <dbReference type="ChEBI" id="CHEBI:29108"/>
    </cofactor>
</comment>
<dbReference type="UniPathway" id="UPA00139">
    <property type="reaction ID" value="UER00341"/>
</dbReference>
<proteinExistence type="inferred from homology"/>
<evidence type="ECO:0000256" key="7">
    <source>
        <dbReference type="ARBA" id="ARBA00022842"/>
    </source>
</evidence>
<protein>
    <recommendedName>
        <fullName evidence="3 13">Fumarylacetoacetase</fullName>
        <ecNumber evidence="3 13">3.7.1.2</ecNumber>
    </recommendedName>
    <alternativeName>
        <fullName evidence="13">Fumarylacetoacetate hydrolase</fullName>
    </alternativeName>
</protein>
<evidence type="ECO:0000259" key="15">
    <source>
        <dbReference type="Pfam" id="PF09298"/>
    </source>
</evidence>
<dbReference type="SUPFAM" id="SSF63433">
    <property type="entry name" value="Fumarylacetoacetate hydrolase, FAH, N-terminal domain"/>
    <property type="match status" value="1"/>
</dbReference>
<evidence type="ECO:0000313" key="17">
    <source>
        <dbReference type="Proteomes" id="UP000799324"/>
    </source>
</evidence>
<name>A0A6A6SM97_9PLEO</name>
<keyword evidence="9 13" id="KW-0585">Phenylalanine catabolism</keyword>
<dbReference type="GO" id="GO:0004334">
    <property type="term" value="F:fumarylacetoacetase activity"/>
    <property type="evidence" value="ECO:0007669"/>
    <property type="project" value="UniProtKB-UniRule"/>
</dbReference>
<dbReference type="InterPro" id="IPR036663">
    <property type="entry name" value="Fumarylacetoacetase_C_sf"/>
</dbReference>
<dbReference type="GO" id="GO:0046872">
    <property type="term" value="F:metal ion binding"/>
    <property type="evidence" value="ECO:0007669"/>
    <property type="project" value="UniProtKB-UniRule"/>
</dbReference>
<keyword evidence="7 12" id="KW-0460">Magnesium</keyword>
<feature type="binding site" evidence="12">
    <location>
        <position position="248"/>
    </location>
    <ligand>
        <name>Mg(2+)</name>
        <dbReference type="ChEBI" id="CHEBI:18420"/>
    </ligand>
</feature>
<gene>
    <name evidence="16" type="ORF">K491DRAFT_784321</name>
</gene>
<evidence type="ECO:0000256" key="2">
    <source>
        <dbReference type="ARBA" id="ARBA00010211"/>
    </source>
</evidence>
<keyword evidence="8 13" id="KW-0828">Tyrosine catabolism</keyword>
<reference evidence="16" key="1">
    <citation type="journal article" date="2020" name="Stud. Mycol.">
        <title>101 Dothideomycetes genomes: a test case for predicting lifestyles and emergence of pathogens.</title>
        <authorList>
            <person name="Haridas S."/>
            <person name="Albert R."/>
            <person name="Binder M."/>
            <person name="Bloem J."/>
            <person name="Labutti K."/>
            <person name="Salamov A."/>
            <person name="Andreopoulos B."/>
            <person name="Baker S."/>
            <person name="Barry K."/>
            <person name="Bills G."/>
            <person name="Bluhm B."/>
            <person name="Cannon C."/>
            <person name="Castanera R."/>
            <person name="Culley D."/>
            <person name="Daum C."/>
            <person name="Ezra D."/>
            <person name="Gonzalez J."/>
            <person name="Henrissat B."/>
            <person name="Kuo A."/>
            <person name="Liang C."/>
            <person name="Lipzen A."/>
            <person name="Lutzoni F."/>
            <person name="Magnuson J."/>
            <person name="Mondo S."/>
            <person name="Nolan M."/>
            <person name="Ohm R."/>
            <person name="Pangilinan J."/>
            <person name="Park H.-J."/>
            <person name="Ramirez L."/>
            <person name="Alfaro M."/>
            <person name="Sun H."/>
            <person name="Tritt A."/>
            <person name="Yoshinaga Y."/>
            <person name="Zwiers L.-H."/>
            <person name="Turgeon B."/>
            <person name="Goodwin S."/>
            <person name="Spatafora J."/>
            <person name="Crous P."/>
            <person name="Grigoriev I."/>
        </authorList>
    </citation>
    <scope>NUCLEOTIDE SEQUENCE</scope>
    <source>
        <strain evidence="16">CBS 122681</strain>
    </source>
</reference>
<evidence type="ECO:0000256" key="5">
    <source>
        <dbReference type="ARBA" id="ARBA00022801"/>
    </source>
</evidence>
<comment type="catalytic activity">
    <reaction evidence="13">
        <text>4-fumarylacetoacetate + H2O = acetoacetate + fumarate + H(+)</text>
        <dbReference type="Rhea" id="RHEA:10244"/>
        <dbReference type="ChEBI" id="CHEBI:13705"/>
        <dbReference type="ChEBI" id="CHEBI:15377"/>
        <dbReference type="ChEBI" id="CHEBI:15378"/>
        <dbReference type="ChEBI" id="CHEBI:18034"/>
        <dbReference type="ChEBI" id="CHEBI:29806"/>
        <dbReference type="EC" id="3.7.1.2"/>
    </reaction>
</comment>
<feature type="binding site" evidence="12">
    <location>
        <position position="119"/>
    </location>
    <ligand>
        <name>Ca(2+)</name>
        <dbReference type="ChEBI" id="CHEBI:29108"/>
    </ligand>
</feature>
<evidence type="ECO:0000256" key="10">
    <source>
        <dbReference type="PIRSR" id="PIRSR605959-1"/>
    </source>
</evidence>
<dbReference type="NCBIfam" id="TIGR01266">
    <property type="entry name" value="fum_ac_acetase"/>
    <property type="match status" value="1"/>
</dbReference>
<dbReference type="GO" id="GO:0006572">
    <property type="term" value="P:L-tyrosine catabolic process"/>
    <property type="evidence" value="ECO:0007669"/>
    <property type="project" value="UniProtKB-UniRule"/>
</dbReference>
<evidence type="ECO:0000256" key="6">
    <source>
        <dbReference type="ARBA" id="ARBA00022837"/>
    </source>
</evidence>
<comment type="similarity">
    <text evidence="2 13">Belongs to the FAH family.</text>
</comment>
<dbReference type="OrthoDB" id="9971669at2759"/>
<evidence type="ECO:0000256" key="9">
    <source>
        <dbReference type="ARBA" id="ARBA00023232"/>
    </source>
</evidence>
<dbReference type="PANTHER" id="PTHR43069:SF5">
    <property type="entry name" value="FUMARYLACETOACETASE"/>
    <property type="match status" value="1"/>
</dbReference>
<dbReference type="EMBL" id="MU004559">
    <property type="protein sequence ID" value="KAF2648087.1"/>
    <property type="molecule type" value="Genomic_DNA"/>
</dbReference>
<feature type="binding site" evidence="11">
    <location>
        <position position="235"/>
    </location>
    <ligand>
        <name>substrate</name>
    </ligand>
</feature>
<feature type="active site" description="Proton acceptor" evidence="10">
    <location>
        <position position="126"/>
    </location>
</feature>
<evidence type="ECO:0000256" key="4">
    <source>
        <dbReference type="ARBA" id="ARBA00022723"/>
    </source>
</evidence>
<dbReference type="Pfam" id="PF01557">
    <property type="entry name" value="FAA_hydrolase"/>
    <property type="match status" value="1"/>
</dbReference>
<evidence type="ECO:0000256" key="13">
    <source>
        <dbReference type="RuleBase" id="RU366008"/>
    </source>
</evidence>
<dbReference type="GO" id="GO:0006559">
    <property type="term" value="P:L-phenylalanine catabolic process"/>
    <property type="evidence" value="ECO:0007669"/>
    <property type="project" value="UniProtKB-UniRule"/>
</dbReference>
<dbReference type="Pfam" id="PF09298">
    <property type="entry name" value="FAA_hydrolase_N"/>
    <property type="match status" value="1"/>
</dbReference>
<evidence type="ECO:0000313" key="16">
    <source>
        <dbReference type="EMBL" id="KAF2648087.1"/>
    </source>
</evidence>
<dbReference type="EC" id="3.7.1.2" evidence="3 13"/>
<dbReference type="InterPro" id="IPR011234">
    <property type="entry name" value="Fumarylacetoacetase-like_C"/>
</dbReference>
<evidence type="ECO:0000256" key="1">
    <source>
        <dbReference type="ARBA" id="ARBA00004782"/>
    </source>
</evidence>
<dbReference type="InterPro" id="IPR005959">
    <property type="entry name" value="Fumarylacetoacetase"/>
</dbReference>
<keyword evidence="6 12" id="KW-0106">Calcium</keyword>
<feature type="binding site" evidence="11">
    <location>
        <position position="343"/>
    </location>
    <ligand>
        <name>substrate</name>
    </ligand>
</feature>
<sequence>MSSAFAAHFGINNIPYGVASSSKRPTPQCVTRIENDVIFLTELSSKGILDGITDYEGLGKIFYEGSLNAFAALPKDIHARVRSAIQATYREARGKLNECVEHIDNVQMHLPVQIGDFSDFSGSINHMGNMSEVITGKRTIGPMFHKFPPVYAGRSSSIYTSGTPVTRPLGQSFEDFTAPEKGIIFGPCQILDYELEVGAIIGRPVEPGSMLHAKDADERIFGVVLVNDWSARDIQVCEMTPLGPFNGKNFATTISPWIITLEALKPYEVPAPTRSVGVTEFLDDPNSANYKIDLEVEVIRNGRSTKVCNVNFDTMHWTLRQMLAHHTIGGCGLRTGDLIATGTVSGVGEKEHGCLMELTKGGRKPFALTDGSELSFLEDGDIVQFTGALDDGVGFGECIGQVRPASKYSRSN</sequence>
<comment type="pathway">
    <text evidence="1 13">Amino-acid degradation; L-phenylalanine degradation; acetoacetate and fumarate from L-phenylalanine: step 6/6.</text>
</comment>
<feature type="binding site" evidence="12">
    <location>
        <position position="228"/>
    </location>
    <ligand>
        <name>Mg(2+)</name>
        <dbReference type="ChEBI" id="CHEBI:18420"/>
    </ligand>
</feature>
<dbReference type="InterPro" id="IPR036462">
    <property type="entry name" value="Fumarylacetoacetase_N_sf"/>
</dbReference>
<feature type="binding site" evidence="12">
    <location>
        <position position="196"/>
    </location>
    <ligand>
        <name>Ca(2+)</name>
        <dbReference type="ChEBI" id="CHEBI:29108"/>
    </ligand>
</feature>
<dbReference type="GO" id="GO:1902000">
    <property type="term" value="P:homogentisate catabolic process"/>
    <property type="evidence" value="ECO:0007669"/>
    <property type="project" value="TreeGrafter"/>
</dbReference>
<dbReference type="PANTHER" id="PTHR43069">
    <property type="entry name" value="FUMARYLACETOACETASE"/>
    <property type="match status" value="1"/>
</dbReference>
<dbReference type="Gene3D" id="2.30.30.230">
    <property type="entry name" value="Fumarylacetoacetase, N-terminal domain"/>
    <property type="match status" value="1"/>
</dbReference>
<evidence type="ECO:0000256" key="8">
    <source>
        <dbReference type="ARBA" id="ARBA00022878"/>
    </source>
</evidence>
<accession>A0A6A6SM97</accession>
<keyword evidence="5 13" id="KW-0378">Hydrolase</keyword>
<feature type="binding site" evidence="12">
    <location>
        <position position="228"/>
    </location>
    <ligand>
        <name>Ca(2+)</name>
        <dbReference type="ChEBI" id="CHEBI:29108"/>
    </ligand>
</feature>
<feature type="binding site" evidence="12">
    <location>
        <position position="194"/>
    </location>
    <ligand>
        <name>Ca(2+)</name>
        <dbReference type="ChEBI" id="CHEBI:29108"/>
    </ligand>
</feature>
<dbReference type="Proteomes" id="UP000799324">
    <property type="component" value="Unassembled WGS sequence"/>
</dbReference>
<organism evidence="16 17">
    <name type="scientific">Lophiostoma macrostomum CBS 122681</name>
    <dbReference type="NCBI Taxonomy" id="1314788"/>
    <lineage>
        <taxon>Eukaryota</taxon>
        <taxon>Fungi</taxon>
        <taxon>Dikarya</taxon>
        <taxon>Ascomycota</taxon>
        <taxon>Pezizomycotina</taxon>
        <taxon>Dothideomycetes</taxon>
        <taxon>Pleosporomycetidae</taxon>
        <taxon>Pleosporales</taxon>
        <taxon>Lophiostomataceae</taxon>
        <taxon>Lophiostoma</taxon>
    </lineage>
</organism>
<dbReference type="SUPFAM" id="SSF56529">
    <property type="entry name" value="FAH"/>
    <property type="match status" value="1"/>
</dbReference>
<dbReference type="AlphaFoldDB" id="A0A6A6SM97"/>
<dbReference type="InterPro" id="IPR015377">
    <property type="entry name" value="Fumarylacetoacetase_N"/>
</dbReference>
<evidence type="ECO:0000256" key="12">
    <source>
        <dbReference type="PIRSR" id="PIRSR605959-3"/>
    </source>
</evidence>